<dbReference type="Gene3D" id="2.10.25.10">
    <property type="entry name" value="Laminin"/>
    <property type="match status" value="1"/>
</dbReference>
<feature type="transmembrane region" description="Helical" evidence="2">
    <location>
        <begin position="12"/>
        <end position="32"/>
    </location>
</feature>
<accession>L8HDX2</accession>
<protein>
    <submittedName>
        <fullName evidence="4">EGFlike domain containing protein</fullName>
    </submittedName>
</protein>
<evidence type="ECO:0000256" key="2">
    <source>
        <dbReference type="SAM" id="Phobius"/>
    </source>
</evidence>
<keyword evidence="2" id="KW-0472">Membrane</keyword>
<keyword evidence="2" id="KW-0812">Transmembrane</keyword>
<evidence type="ECO:0000313" key="5">
    <source>
        <dbReference type="Proteomes" id="UP000011083"/>
    </source>
</evidence>
<dbReference type="SUPFAM" id="SSF57196">
    <property type="entry name" value="EGF/Laminin"/>
    <property type="match status" value="1"/>
</dbReference>
<feature type="domain" description="EGF-like" evidence="3">
    <location>
        <begin position="140"/>
        <end position="176"/>
    </location>
</feature>
<dbReference type="AlphaFoldDB" id="L8HDX2"/>
<reference evidence="4 5" key="1">
    <citation type="journal article" date="2013" name="Genome Biol.">
        <title>Genome of Acanthamoeba castellanii highlights extensive lateral gene transfer and early evolution of tyrosine kinase signaling.</title>
        <authorList>
            <person name="Clarke M."/>
            <person name="Lohan A.J."/>
            <person name="Liu B."/>
            <person name="Lagkouvardos I."/>
            <person name="Roy S."/>
            <person name="Zafar N."/>
            <person name="Bertelli C."/>
            <person name="Schilde C."/>
            <person name="Kianianmomeni A."/>
            <person name="Burglin T.R."/>
            <person name="Frech C."/>
            <person name="Turcotte B."/>
            <person name="Kopec K.O."/>
            <person name="Synnott J.M."/>
            <person name="Choo C."/>
            <person name="Paponov I."/>
            <person name="Finkler A."/>
            <person name="Soon Heng Tan C."/>
            <person name="Hutchins A.P."/>
            <person name="Weinmeier T."/>
            <person name="Rattei T."/>
            <person name="Chu J.S."/>
            <person name="Gimenez G."/>
            <person name="Irimia M."/>
            <person name="Rigden D.J."/>
            <person name="Fitzpatrick D.A."/>
            <person name="Lorenzo-Morales J."/>
            <person name="Bateman A."/>
            <person name="Chiu C.H."/>
            <person name="Tang P."/>
            <person name="Hegemann P."/>
            <person name="Fromm H."/>
            <person name="Raoult D."/>
            <person name="Greub G."/>
            <person name="Miranda-Saavedra D."/>
            <person name="Chen N."/>
            <person name="Nash P."/>
            <person name="Ginger M.L."/>
            <person name="Horn M."/>
            <person name="Schaap P."/>
            <person name="Caler L."/>
            <person name="Loftus B."/>
        </authorList>
    </citation>
    <scope>NUCLEOTIDE SEQUENCE [LARGE SCALE GENOMIC DNA]</scope>
    <source>
        <strain evidence="4 5">Neff</strain>
    </source>
</reference>
<dbReference type="PROSITE" id="PS01186">
    <property type="entry name" value="EGF_2"/>
    <property type="match status" value="1"/>
</dbReference>
<sequence length="312" mass="34137">MTSQELNHLGRLSLVGWLLVASLAFSGANYFAVGPTGSNYPGWQPYTWNSVTSATFIQEYNTNSGIISCCFDVKWAGQSVVPYSTNGNPWCSTQYPSSNVVSLGTPVSWYMQINSGSVWPVSTNFGCSGGLSFFVRTGSPPSACNAYNCVHGTCVPQSGGTQQCQCSKGWYGSNCDMIVPPFNSSYFFVQFTWQNFRQGEFFYMAIDSDRNPDDCRWFIRGYPEDQSDGSSIGLSSFNAAPYEISFGTTEAVTYASMGVWMVTRKLTSGSVATCRLKFIMAPDTKGCLAQSGFLPICYLGNGAPLYFQLQQL</sequence>
<feature type="disulfide bond" evidence="1">
    <location>
        <begin position="144"/>
        <end position="154"/>
    </location>
</feature>
<dbReference type="PROSITE" id="PS00022">
    <property type="entry name" value="EGF_1"/>
    <property type="match status" value="1"/>
</dbReference>
<dbReference type="InterPro" id="IPR000742">
    <property type="entry name" value="EGF"/>
</dbReference>
<feature type="disulfide bond" evidence="1">
    <location>
        <begin position="166"/>
        <end position="175"/>
    </location>
</feature>
<dbReference type="OrthoDB" id="430340at2759"/>
<organism evidence="4 5">
    <name type="scientific">Acanthamoeba castellanii (strain ATCC 30010 / Neff)</name>
    <dbReference type="NCBI Taxonomy" id="1257118"/>
    <lineage>
        <taxon>Eukaryota</taxon>
        <taxon>Amoebozoa</taxon>
        <taxon>Discosea</taxon>
        <taxon>Longamoebia</taxon>
        <taxon>Centramoebida</taxon>
        <taxon>Acanthamoebidae</taxon>
        <taxon>Acanthamoeba</taxon>
    </lineage>
</organism>
<name>L8HDX2_ACACF</name>
<dbReference type="RefSeq" id="XP_004353252.1">
    <property type="nucleotide sequence ID" value="XM_004353200.1"/>
</dbReference>
<dbReference type="GeneID" id="14924710"/>
<dbReference type="KEGG" id="acan:ACA1_073710"/>
<evidence type="ECO:0000256" key="1">
    <source>
        <dbReference type="PROSITE-ProRule" id="PRU00076"/>
    </source>
</evidence>
<keyword evidence="5" id="KW-1185">Reference proteome</keyword>
<proteinExistence type="predicted"/>
<evidence type="ECO:0000259" key="3">
    <source>
        <dbReference type="PROSITE" id="PS50026"/>
    </source>
</evidence>
<keyword evidence="1" id="KW-0245">EGF-like domain</keyword>
<dbReference type="PROSITE" id="PS50026">
    <property type="entry name" value="EGF_3"/>
    <property type="match status" value="1"/>
</dbReference>
<keyword evidence="1" id="KW-1015">Disulfide bond</keyword>
<gene>
    <name evidence="4" type="ORF">ACA1_073710</name>
</gene>
<evidence type="ECO:0000313" key="4">
    <source>
        <dbReference type="EMBL" id="ELR23724.1"/>
    </source>
</evidence>
<comment type="caution">
    <text evidence="1">Lacks conserved residue(s) required for the propagation of feature annotation.</text>
</comment>
<keyword evidence="2" id="KW-1133">Transmembrane helix</keyword>
<dbReference type="EMBL" id="KB007857">
    <property type="protein sequence ID" value="ELR23724.1"/>
    <property type="molecule type" value="Genomic_DNA"/>
</dbReference>
<dbReference type="VEuPathDB" id="AmoebaDB:ACA1_073710"/>
<dbReference type="Proteomes" id="UP000011083">
    <property type="component" value="Unassembled WGS sequence"/>
</dbReference>